<dbReference type="Pfam" id="PF04542">
    <property type="entry name" value="Sigma70_r2"/>
    <property type="match status" value="1"/>
</dbReference>
<keyword evidence="2" id="KW-0805">Transcription regulation</keyword>
<dbReference type="PANTHER" id="PTHR43133">
    <property type="entry name" value="RNA POLYMERASE ECF-TYPE SIGMA FACTO"/>
    <property type="match status" value="1"/>
</dbReference>
<dbReference type="Pfam" id="PF08281">
    <property type="entry name" value="Sigma70_r4_2"/>
    <property type="match status" value="1"/>
</dbReference>
<comment type="similarity">
    <text evidence="1">Belongs to the sigma-70 factor family. ECF subfamily.</text>
</comment>
<feature type="domain" description="RNA polymerase sigma-70 region 2" evidence="6">
    <location>
        <begin position="13"/>
        <end position="78"/>
    </location>
</feature>
<evidence type="ECO:0000256" key="4">
    <source>
        <dbReference type="ARBA" id="ARBA00023125"/>
    </source>
</evidence>
<dbReference type="CDD" id="cd06171">
    <property type="entry name" value="Sigma70_r4"/>
    <property type="match status" value="1"/>
</dbReference>
<evidence type="ECO:0000256" key="5">
    <source>
        <dbReference type="ARBA" id="ARBA00023163"/>
    </source>
</evidence>
<dbReference type="EMBL" id="JACTVJ010000004">
    <property type="protein sequence ID" value="MBC9711889.1"/>
    <property type="molecule type" value="Genomic_DNA"/>
</dbReference>
<keyword evidence="3" id="KW-0731">Sigma factor</keyword>
<dbReference type="InterPro" id="IPR007627">
    <property type="entry name" value="RNA_pol_sigma70_r2"/>
</dbReference>
<evidence type="ECO:0000256" key="2">
    <source>
        <dbReference type="ARBA" id="ARBA00023015"/>
    </source>
</evidence>
<dbReference type="SUPFAM" id="SSF88946">
    <property type="entry name" value="Sigma2 domain of RNA polymerase sigma factors"/>
    <property type="match status" value="1"/>
</dbReference>
<protein>
    <submittedName>
        <fullName evidence="8">SigE family RNA polymerase sigma factor</fullName>
    </submittedName>
</protein>
<keyword evidence="5" id="KW-0804">Transcription</keyword>
<dbReference type="Gene3D" id="1.10.10.10">
    <property type="entry name" value="Winged helix-like DNA-binding domain superfamily/Winged helix DNA-binding domain"/>
    <property type="match status" value="1"/>
</dbReference>
<dbReference type="Gene3D" id="1.10.1740.10">
    <property type="match status" value="1"/>
</dbReference>
<proteinExistence type="inferred from homology"/>
<dbReference type="Proteomes" id="UP000642284">
    <property type="component" value="Unassembled WGS sequence"/>
</dbReference>
<gene>
    <name evidence="8" type="ORF">H9Y04_04805</name>
</gene>
<evidence type="ECO:0000256" key="1">
    <source>
        <dbReference type="ARBA" id="ARBA00010641"/>
    </source>
</evidence>
<dbReference type="RefSeq" id="WP_187812399.1">
    <property type="nucleotide sequence ID" value="NZ_JACTVJ010000004.1"/>
</dbReference>
<feature type="domain" description="RNA polymerase sigma factor 70 region 4 type 2" evidence="7">
    <location>
        <begin position="114"/>
        <end position="166"/>
    </location>
</feature>
<dbReference type="InterPro" id="IPR013324">
    <property type="entry name" value="RNA_pol_sigma_r3/r4-like"/>
</dbReference>
<dbReference type="InterPro" id="IPR014284">
    <property type="entry name" value="RNA_pol_sigma-70_dom"/>
</dbReference>
<dbReference type="InterPro" id="IPR013249">
    <property type="entry name" value="RNA_pol_sigma70_r4_t2"/>
</dbReference>
<comment type="caution">
    <text evidence="8">The sequence shown here is derived from an EMBL/GenBank/DDBJ whole genome shotgun (WGS) entry which is preliminary data.</text>
</comment>
<accession>A0ABR7S9S9</accession>
<dbReference type="NCBIfam" id="TIGR02937">
    <property type="entry name" value="sigma70-ECF"/>
    <property type="match status" value="1"/>
</dbReference>
<keyword evidence="9" id="KW-1185">Reference proteome</keyword>
<reference evidence="8 9" key="1">
    <citation type="submission" date="2020-08" db="EMBL/GenBank/DDBJ databases">
        <title>Genemic of Streptomyces polyaspartic.</title>
        <authorList>
            <person name="Liu W."/>
        </authorList>
    </citation>
    <scope>NUCLEOTIDE SEQUENCE [LARGE SCALE GENOMIC DNA]</scope>
    <source>
        <strain evidence="8 9">TRM66268-LWL</strain>
    </source>
</reference>
<dbReference type="InterPro" id="IPR036388">
    <property type="entry name" value="WH-like_DNA-bd_sf"/>
</dbReference>
<evidence type="ECO:0000256" key="3">
    <source>
        <dbReference type="ARBA" id="ARBA00023082"/>
    </source>
</evidence>
<dbReference type="InterPro" id="IPR013325">
    <property type="entry name" value="RNA_pol_sigma_r2"/>
</dbReference>
<evidence type="ECO:0000313" key="8">
    <source>
        <dbReference type="EMBL" id="MBC9711889.1"/>
    </source>
</evidence>
<evidence type="ECO:0000259" key="6">
    <source>
        <dbReference type="Pfam" id="PF04542"/>
    </source>
</evidence>
<dbReference type="InterPro" id="IPR039425">
    <property type="entry name" value="RNA_pol_sigma-70-like"/>
</dbReference>
<dbReference type="PANTHER" id="PTHR43133:SF50">
    <property type="entry name" value="ECF RNA POLYMERASE SIGMA FACTOR SIGM"/>
    <property type="match status" value="1"/>
</dbReference>
<organism evidence="8 9">
    <name type="scientific">Streptomyces polyasparticus</name>
    <dbReference type="NCBI Taxonomy" id="2767826"/>
    <lineage>
        <taxon>Bacteria</taxon>
        <taxon>Bacillati</taxon>
        <taxon>Actinomycetota</taxon>
        <taxon>Actinomycetes</taxon>
        <taxon>Kitasatosporales</taxon>
        <taxon>Streptomycetaceae</taxon>
        <taxon>Streptomyces</taxon>
    </lineage>
</organism>
<evidence type="ECO:0000259" key="7">
    <source>
        <dbReference type="Pfam" id="PF08281"/>
    </source>
</evidence>
<name>A0ABR7S9S9_9ACTN</name>
<dbReference type="SUPFAM" id="SSF88659">
    <property type="entry name" value="Sigma3 and sigma4 domains of RNA polymerase sigma factors"/>
    <property type="match status" value="1"/>
</dbReference>
<evidence type="ECO:0000313" key="9">
    <source>
        <dbReference type="Proteomes" id="UP000642284"/>
    </source>
</evidence>
<sequence length="183" mass="20056">MRAADVPAFTAFVQARSSALFRTALLLTGERHLADDLVQSTLEQVCRHWRRVRSADAPEAYARRILVNLANDRWRRLRGRAEIPLDEGIGSDGTGRGAEPYGGTDPYKGLHVRDELMRVLGTLPVGMRTVLVLRYFEDLSDAEIARLMDISASSVRSQAARGLAKLRSTIDPQPARASSGGAA</sequence>
<keyword evidence="4" id="KW-0238">DNA-binding</keyword>